<dbReference type="Pfam" id="PF23619">
    <property type="entry name" value="Ig_VWA7"/>
    <property type="match status" value="1"/>
</dbReference>
<organism evidence="3">
    <name type="scientific">Tetraodon nigroviridis</name>
    <name type="common">Spotted green pufferfish</name>
    <name type="synonym">Chelonodon nigroviridis</name>
    <dbReference type="NCBI Taxonomy" id="99883"/>
    <lineage>
        <taxon>Eukaryota</taxon>
        <taxon>Metazoa</taxon>
        <taxon>Chordata</taxon>
        <taxon>Craniata</taxon>
        <taxon>Vertebrata</taxon>
        <taxon>Euteleostomi</taxon>
        <taxon>Actinopterygii</taxon>
        <taxon>Neopterygii</taxon>
        <taxon>Teleostei</taxon>
        <taxon>Neoteleostei</taxon>
        <taxon>Acanthomorphata</taxon>
        <taxon>Eupercaria</taxon>
        <taxon>Tetraodontiformes</taxon>
        <taxon>Tetradontoidea</taxon>
        <taxon>Tetraodontidae</taxon>
        <taxon>Tetraodon</taxon>
    </lineage>
</organism>
<protein>
    <submittedName>
        <fullName evidence="3">(spotted green pufferfish) hypothetical protein</fullName>
    </submittedName>
</protein>
<feature type="compositionally biased region" description="Basic and acidic residues" evidence="1">
    <location>
        <begin position="276"/>
        <end position="290"/>
    </location>
</feature>
<feature type="region of interest" description="Disordered" evidence="1">
    <location>
        <begin position="248"/>
        <end position="305"/>
    </location>
</feature>
<gene>
    <name evidence="3" type="ORF">GSTENG00000885001</name>
</gene>
<dbReference type="PANTHER" id="PTHR14905">
    <property type="entry name" value="NG37"/>
    <property type="match status" value="1"/>
</dbReference>
<name>Q4TGX2_TETNG</name>
<evidence type="ECO:0000259" key="2">
    <source>
        <dbReference type="Pfam" id="PF23619"/>
    </source>
</evidence>
<reference evidence="3" key="1">
    <citation type="journal article" date="2004" name="Nature">
        <title>Genome duplication in the teleost fish Tetraodon nigroviridis reveals the early vertebrate proto-karyotype.</title>
        <authorList>
            <person name="Jaillon O."/>
            <person name="Aury J.-M."/>
            <person name="Brunet F."/>
            <person name="Petit J.-L."/>
            <person name="Stange-Thomann N."/>
            <person name="Mauceli E."/>
            <person name="Bouneau L."/>
            <person name="Fischer C."/>
            <person name="Ozouf-Costaz C."/>
            <person name="Bernot A."/>
            <person name="Nicaud S."/>
            <person name="Jaffe D."/>
            <person name="Fisher S."/>
            <person name="Lutfalla G."/>
            <person name="Dossat C."/>
            <person name="Segurens B."/>
            <person name="Dasilva C."/>
            <person name="Salanoubat M."/>
            <person name="Levy M."/>
            <person name="Boudet N."/>
            <person name="Castellano S."/>
            <person name="Anthouard V."/>
            <person name="Jubin C."/>
            <person name="Castelli V."/>
            <person name="Katinka M."/>
            <person name="Vacherie B."/>
            <person name="Biemont C."/>
            <person name="Skalli Z."/>
            <person name="Cattolico L."/>
            <person name="Poulain J."/>
            <person name="De Berardinis V."/>
            <person name="Cruaud C."/>
            <person name="Duprat S."/>
            <person name="Brottier P."/>
            <person name="Coutanceau J.-P."/>
            <person name="Gouzy J."/>
            <person name="Parra G."/>
            <person name="Lardier G."/>
            <person name="Chapple C."/>
            <person name="McKernan K.J."/>
            <person name="McEwan P."/>
            <person name="Bosak S."/>
            <person name="Kellis M."/>
            <person name="Volff J.-N."/>
            <person name="Guigo R."/>
            <person name="Zody M.C."/>
            <person name="Mesirov J."/>
            <person name="Lindblad-Toh K."/>
            <person name="Birren B."/>
            <person name="Nusbaum C."/>
            <person name="Kahn D."/>
            <person name="Robinson-Rechavi M."/>
            <person name="Laudet V."/>
            <person name="Schachter V."/>
            <person name="Quetier F."/>
            <person name="Saurin W."/>
            <person name="Scarpelli C."/>
            <person name="Wincker P."/>
            <person name="Lander E.S."/>
            <person name="Weissenbach J."/>
            <person name="Roest Crollius H."/>
        </authorList>
    </citation>
    <scope>NUCLEOTIDE SEQUENCE [LARGE SCALE GENOMIC DNA]</scope>
</reference>
<dbReference type="PANTHER" id="PTHR14905:SF18">
    <property type="entry name" value="VON WILLEBRAND FACTOR A DOMAIN-CONTAINING 10, TANDEM DUPLICATE 1-RELATED"/>
    <property type="match status" value="1"/>
</dbReference>
<feature type="domain" description="VWA7 Ig-like" evidence="2">
    <location>
        <begin position="108"/>
        <end position="203"/>
    </location>
</feature>
<dbReference type="KEGG" id="tng:GSTEN00000885G001"/>
<accession>Q4TGX2</accession>
<comment type="caution">
    <text evidence="3">The sequence shown here is derived from an EMBL/GenBank/DDBJ whole genome shotgun (WGS) entry which is preliminary data.</text>
</comment>
<dbReference type="AlphaFoldDB" id="Q4TGX2"/>
<evidence type="ECO:0000313" key="3">
    <source>
        <dbReference type="EMBL" id="CAF87860.1"/>
    </source>
</evidence>
<dbReference type="InterPro" id="IPR057615">
    <property type="entry name" value="Ig_VWA7"/>
</dbReference>
<sequence length="305" mass="32514">ESSLDFLVDFVEMSQGPVQAFAALETRPRSGVNVSLLLTGSGNDSLTLTEVSLVKLLGTEEVIGTVTAQESGSFLVEFQAPPPGVSWCRSSNLTIAVSSSRQHLCQPADSNGVIAPGTPFPVPFSVKSYGLGGNFTVRATNSRLYNLTYPSSLNLNAGESSNGTVTIMATGDIPSGTDVTLTIEVEAPGGQDANYAVLRFSVINPVTLPIPSDSFPTLFLMVSVSFGVGFDGLGVLITLTLPGERRHASRVSADQPERQLPPRLQRLQVDALRPGAGRDRGDGRRQCDAKNRKRDPKRQLRNDNA</sequence>
<dbReference type="OrthoDB" id="301415at2759"/>
<evidence type="ECO:0000256" key="1">
    <source>
        <dbReference type="SAM" id="MobiDB-lite"/>
    </source>
</evidence>
<reference evidence="3" key="2">
    <citation type="submission" date="2004-02" db="EMBL/GenBank/DDBJ databases">
        <authorList>
            <consortium name="Genoscope"/>
            <consortium name="Whitehead Institute Centre for Genome Research"/>
        </authorList>
    </citation>
    <scope>NUCLEOTIDE SEQUENCE</scope>
</reference>
<dbReference type="EMBL" id="CAAE01003415">
    <property type="protein sequence ID" value="CAF87860.1"/>
    <property type="molecule type" value="Genomic_DNA"/>
</dbReference>
<feature type="non-terminal residue" evidence="3">
    <location>
        <position position="305"/>
    </location>
</feature>
<dbReference type="InterPro" id="IPR052577">
    <property type="entry name" value="VWA7"/>
</dbReference>
<feature type="non-terminal residue" evidence="3">
    <location>
        <position position="1"/>
    </location>
</feature>
<proteinExistence type="predicted"/>